<evidence type="ECO:0000256" key="2">
    <source>
        <dbReference type="PROSITE-ProRule" id="PRU00708"/>
    </source>
</evidence>
<comment type="caution">
    <text evidence="3">The sequence shown here is derived from an EMBL/GenBank/DDBJ whole genome shotgun (WGS) entry which is preliminary data.</text>
</comment>
<feature type="repeat" description="PPR" evidence="2">
    <location>
        <begin position="87"/>
        <end position="121"/>
    </location>
</feature>
<gene>
    <name evidence="3" type="ORF">O6P43_032292</name>
</gene>
<feature type="repeat" description="PPR" evidence="2">
    <location>
        <begin position="21"/>
        <end position="51"/>
    </location>
</feature>
<dbReference type="PROSITE" id="PS51375">
    <property type="entry name" value="PPR"/>
    <property type="match status" value="5"/>
</dbReference>
<dbReference type="InterPro" id="IPR011990">
    <property type="entry name" value="TPR-like_helical_dom_sf"/>
</dbReference>
<dbReference type="GO" id="GO:0003723">
    <property type="term" value="F:RNA binding"/>
    <property type="evidence" value="ECO:0007669"/>
    <property type="project" value="InterPro"/>
</dbReference>
<organism evidence="3 4">
    <name type="scientific">Quillaja saponaria</name>
    <name type="common">Soap bark tree</name>
    <dbReference type="NCBI Taxonomy" id="32244"/>
    <lineage>
        <taxon>Eukaryota</taxon>
        <taxon>Viridiplantae</taxon>
        <taxon>Streptophyta</taxon>
        <taxon>Embryophyta</taxon>
        <taxon>Tracheophyta</taxon>
        <taxon>Spermatophyta</taxon>
        <taxon>Magnoliopsida</taxon>
        <taxon>eudicotyledons</taxon>
        <taxon>Gunneridae</taxon>
        <taxon>Pentapetalae</taxon>
        <taxon>rosids</taxon>
        <taxon>fabids</taxon>
        <taxon>Fabales</taxon>
        <taxon>Quillajaceae</taxon>
        <taxon>Quillaja</taxon>
    </lineage>
</organism>
<dbReference type="Pfam" id="PF01535">
    <property type="entry name" value="PPR"/>
    <property type="match status" value="2"/>
</dbReference>
<evidence type="ECO:0000256" key="1">
    <source>
        <dbReference type="ARBA" id="ARBA00022737"/>
    </source>
</evidence>
<keyword evidence="1" id="KW-0677">Repeat</keyword>
<dbReference type="InterPro" id="IPR002885">
    <property type="entry name" value="PPR_rpt"/>
</dbReference>
<dbReference type="EMBL" id="JARAOO010000014">
    <property type="protein sequence ID" value="KAJ7942650.1"/>
    <property type="molecule type" value="Genomic_DNA"/>
</dbReference>
<dbReference type="Gene3D" id="1.25.40.10">
    <property type="entry name" value="Tetratricopeptide repeat domain"/>
    <property type="match status" value="2"/>
</dbReference>
<accession>A0AAD7KMP9</accession>
<dbReference type="KEGG" id="qsa:O6P43_032292"/>
<protein>
    <submittedName>
        <fullName evidence="3">Pentatricopeptide repeat-containing protein</fullName>
    </submittedName>
</protein>
<evidence type="ECO:0000313" key="4">
    <source>
        <dbReference type="Proteomes" id="UP001163823"/>
    </source>
</evidence>
<dbReference type="NCBIfam" id="TIGR00756">
    <property type="entry name" value="PPR"/>
    <property type="match status" value="4"/>
</dbReference>
<dbReference type="AlphaFoldDB" id="A0AAD7KMP9"/>
<reference evidence="3" key="1">
    <citation type="journal article" date="2023" name="Science">
        <title>Elucidation of the pathway for biosynthesis of saponin adjuvants from the soapbark tree.</title>
        <authorList>
            <person name="Reed J."/>
            <person name="Orme A."/>
            <person name="El-Demerdash A."/>
            <person name="Owen C."/>
            <person name="Martin L.B.B."/>
            <person name="Misra R.C."/>
            <person name="Kikuchi S."/>
            <person name="Rejzek M."/>
            <person name="Martin A.C."/>
            <person name="Harkess A."/>
            <person name="Leebens-Mack J."/>
            <person name="Louveau T."/>
            <person name="Stephenson M.J."/>
            <person name="Osbourn A."/>
        </authorList>
    </citation>
    <scope>NUCLEOTIDE SEQUENCE</scope>
    <source>
        <strain evidence="3">S10</strain>
    </source>
</reference>
<feature type="repeat" description="PPR" evidence="2">
    <location>
        <begin position="190"/>
        <end position="224"/>
    </location>
</feature>
<dbReference type="InterPro" id="IPR046960">
    <property type="entry name" value="PPR_At4g14850-like_plant"/>
</dbReference>
<dbReference type="Pfam" id="PF20431">
    <property type="entry name" value="E_motif"/>
    <property type="match status" value="1"/>
</dbReference>
<dbReference type="Pfam" id="PF13041">
    <property type="entry name" value="PPR_2"/>
    <property type="match status" value="2"/>
</dbReference>
<sequence>MLPCGNIVNARKVFDEMQAKNLVSWNSMLDGYAKGKNMDMAREVFDLMLVRDVVSWSSLIDGYVKAAEYREAMAVFDKMQAAGPKANEVTMVSVLCACAHLGALEQGMMLHRYMVDNGLPLTLVLRTSLVDMYAKCGAIEEALLVFQGLPKIQTDVLIWNAMIGGLATHGLVSKSLELFEEMQTVGICPDEITYLCLLSACAHGGLVQQAWSLFESLGKCRMTPTSEHYACMVDVLSRAGQLVEAYQFVCQMPIEPTPSMLGALLSGCVSHRKLDLAEIVGRKLVELEPDHDGRYIGLSNVYAVVKRWDDARGMREAMERRGLKKSPGFSFVEISGLLHRFISHDKTHPNSDQTYQMLNFIVNQMKWDIDQENQEYFFV</sequence>
<dbReference type="SUPFAM" id="SSF48452">
    <property type="entry name" value="TPR-like"/>
    <property type="match status" value="1"/>
</dbReference>
<dbReference type="InterPro" id="IPR046848">
    <property type="entry name" value="E_motif"/>
</dbReference>
<dbReference type="GO" id="GO:0009451">
    <property type="term" value="P:RNA modification"/>
    <property type="evidence" value="ECO:0007669"/>
    <property type="project" value="InterPro"/>
</dbReference>
<proteinExistence type="predicted"/>
<dbReference type="FunFam" id="1.25.40.10:FF:000348">
    <property type="entry name" value="Pentatricopeptide repeat-containing protein chloroplastic"/>
    <property type="match status" value="1"/>
</dbReference>
<name>A0AAD7KMP9_QUISA</name>
<feature type="repeat" description="PPR" evidence="2">
    <location>
        <begin position="155"/>
        <end position="189"/>
    </location>
</feature>
<dbReference type="FunFam" id="1.25.40.10:FF:001360">
    <property type="entry name" value="Pentatricopeptide (PPR) repeat-containing protein-like"/>
    <property type="match status" value="1"/>
</dbReference>
<keyword evidence="4" id="KW-1185">Reference proteome</keyword>
<evidence type="ECO:0000313" key="3">
    <source>
        <dbReference type="EMBL" id="KAJ7942650.1"/>
    </source>
</evidence>
<dbReference type="PANTHER" id="PTHR47926:SF483">
    <property type="entry name" value="TETRATRICOPEPTIDE-LIKE HELICAL DOMAIN SUPERFAMILY"/>
    <property type="match status" value="1"/>
</dbReference>
<feature type="repeat" description="PPR" evidence="2">
    <location>
        <begin position="52"/>
        <end position="86"/>
    </location>
</feature>
<dbReference type="PANTHER" id="PTHR47926">
    <property type="entry name" value="PENTATRICOPEPTIDE REPEAT-CONTAINING PROTEIN"/>
    <property type="match status" value="1"/>
</dbReference>
<dbReference type="Proteomes" id="UP001163823">
    <property type="component" value="Chromosome 14"/>
</dbReference>